<name>A0A559J101_9BACL</name>
<dbReference type="Proteomes" id="UP000318102">
    <property type="component" value="Unassembled WGS sequence"/>
</dbReference>
<dbReference type="AlphaFoldDB" id="A0A559J101"/>
<dbReference type="CDD" id="cd02523">
    <property type="entry name" value="PC_cytidylyltransferase"/>
    <property type="match status" value="1"/>
</dbReference>
<evidence type="ECO:0000259" key="3">
    <source>
        <dbReference type="Pfam" id="PF12804"/>
    </source>
</evidence>
<gene>
    <name evidence="4" type="ORF">FPZ44_11105</name>
</gene>
<dbReference type="InterPro" id="IPR029044">
    <property type="entry name" value="Nucleotide-diphossugar_trans"/>
</dbReference>
<dbReference type="PANTHER" id="PTHR43584:SF8">
    <property type="entry name" value="N-ACETYLMURAMATE ALPHA-1-PHOSPHATE URIDYLYLTRANSFERASE"/>
    <property type="match status" value="1"/>
</dbReference>
<sequence length="229" mass="26531">MKELTNDMPKSCLELWGKRLIDWQLEAIRNVGIREIAIVTGYRREFLQLEGVTEFYNSNWSKTNMVSSLMMAKPWLESDDCIISYSDIFYTERAVSALLNDNYSFSVAYTTHFMDLWSQRFSDPLVDLETFKLSENNLIKEIGGIPTVTSEIEGQFAGLFKVNPKSWNKIKQFLNMQLESYIAKLDVTSLLSLLIKNHFDISGVPIEETWLEVDTPLDLTLYNSWTNNH</sequence>
<feature type="domain" description="MobA-like NTP transferase" evidence="3">
    <location>
        <begin position="9"/>
        <end position="101"/>
    </location>
</feature>
<keyword evidence="5" id="KW-1185">Reference proteome</keyword>
<reference evidence="4 5" key="1">
    <citation type="submission" date="2019-07" db="EMBL/GenBank/DDBJ databases">
        <authorList>
            <person name="Kim J."/>
        </authorList>
    </citation>
    <scope>NUCLEOTIDE SEQUENCE [LARGE SCALE GENOMIC DNA]</scope>
    <source>
        <strain evidence="4 5">N4</strain>
    </source>
</reference>
<evidence type="ECO:0000313" key="4">
    <source>
        <dbReference type="EMBL" id="TVX93552.1"/>
    </source>
</evidence>
<accession>A0A559J101</accession>
<dbReference type="Gene3D" id="3.90.550.10">
    <property type="entry name" value="Spore Coat Polysaccharide Biosynthesis Protein SpsA, Chain A"/>
    <property type="match status" value="1"/>
</dbReference>
<dbReference type="Pfam" id="PF12804">
    <property type="entry name" value="NTP_transf_3"/>
    <property type="match status" value="1"/>
</dbReference>
<evidence type="ECO:0000256" key="2">
    <source>
        <dbReference type="ARBA" id="ARBA00022695"/>
    </source>
</evidence>
<dbReference type="GO" id="GO:0016779">
    <property type="term" value="F:nucleotidyltransferase activity"/>
    <property type="evidence" value="ECO:0007669"/>
    <property type="project" value="UniProtKB-KW"/>
</dbReference>
<dbReference type="InterPro" id="IPR025877">
    <property type="entry name" value="MobA-like_NTP_Trfase"/>
</dbReference>
<keyword evidence="1" id="KW-0808">Transferase</keyword>
<protein>
    <submittedName>
        <fullName evidence="4">Phosphocholine cytidylyltransferase family protein</fullName>
    </submittedName>
</protein>
<dbReference type="InterPro" id="IPR050065">
    <property type="entry name" value="GlmU-like"/>
</dbReference>
<evidence type="ECO:0000313" key="5">
    <source>
        <dbReference type="Proteomes" id="UP000318102"/>
    </source>
</evidence>
<dbReference type="EMBL" id="VNJK01000001">
    <property type="protein sequence ID" value="TVX93552.1"/>
    <property type="molecule type" value="Genomic_DNA"/>
</dbReference>
<proteinExistence type="predicted"/>
<keyword evidence="2 4" id="KW-0548">Nucleotidyltransferase</keyword>
<comment type="caution">
    <text evidence="4">The sequence shown here is derived from an EMBL/GenBank/DDBJ whole genome shotgun (WGS) entry which is preliminary data.</text>
</comment>
<dbReference type="SUPFAM" id="SSF53448">
    <property type="entry name" value="Nucleotide-diphospho-sugar transferases"/>
    <property type="match status" value="1"/>
</dbReference>
<evidence type="ECO:0000256" key="1">
    <source>
        <dbReference type="ARBA" id="ARBA00022679"/>
    </source>
</evidence>
<dbReference type="PANTHER" id="PTHR43584">
    <property type="entry name" value="NUCLEOTIDYL TRANSFERASE"/>
    <property type="match status" value="1"/>
</dbReference>
<organism evidence="4 5">
    <name type="scientific">Paenibacillus agilis</name>
    <dbReference type="NCBI Taxonomy" id="3020863"/>
    <lineage>
        <taxon>Bacteria</taxon>
        <taxon>Bacillati</taxon>
        <taxon>Bacillota</taxon>
        <taxon>Bacilli</taxon>
        <taxon>Bacillales</taxon>
        <taxon>Paenibacillaceae</taxon>
        <taxon>Paenibacillus</taxon>
    </lineage>
</organism>